<reference evidence="1" key="1">
    <citation type="submission" date="2020-02" db="EMBL/GenBank/DDBJ databases">
        <authorList>
            <person name="Palmer J.M."/>
        </authorList>
    </citation>
    <scope>NUCLEOTIDE SEQUENCE</scope>
    <source>
        <strain evidence="1">EPUS1.4</strain>
        <tissue evidence="1">Thallus</tissue>
    </source>
</reference>
<name>A0A8H7A9H5_9EURO</name>
<proteinExistence type="predicted"/>
<evidence type="ECO:0000313" key="2">
    <source>
        <dbReference type="Proteomes" id="UP000606974"/>
    </source>
</evidence>
<keyword evidence="2" id="KW-1185">Reference proteome</keyword>
<accession>A0A8H7A9H5</accession>
<dbReference type="Proteomes" id="UP000606974">
    <property type="component" value="Unassembled WGS sequence"/>
</dbReference>
<comment type="caution">
    <text evidence="1">The sequence shown here is derived from an EMBL/GenBank/DDBJ whole genome shotgun (WGS) entry which is preliminary data.</text>
</comment>
<organism evidence="1 2">
    <name type="scientific">Endocarpon pusillum</name>
    <dbReference type="NCBI Taxonomy" id="364733"/>
    <lineage>
        <taxon>Eukaryota</taxon>
        <taxon>Fungi</taxon>
        <taxon>Dikarya</taxon>
        <taxon>Ascomycota</taxon>
        <taxon>Pezizomycotina</taxon>
        <taxon>Eurotiomycetes</taxon>
        <taxon>Chaetothyriomycetidae</taxon>
        <taxon>Verrucariales</taxon>
        <taxon>Verrucariaceae</taxon>
        <taxon>Endocarpon</taxon>
    </lineage>
</organism>
<gene>
    <name evidence="1" type="ORF">GJ744_001514</name>
</gene>
<evidence type="ECO:0000313" key="1">
    <source>
        <dbReference type="EMBL" id="KAF7504993.1"/>
    </source>
</evidence>
<protein>
    <submittedName>
        <fullName evidence="1">Uncharacterized protein</fullName>
    </submittedName>
</protein>
<dbReference type="EMBL" id="JAACFV010000121">
    <property type="protein sequence ID" value="KAF7504993.1"/>
    <property type="molecule type" value="Genomic_DNA"/>
</dbReference>
<sequence length="90" mass="10265">MLYYFRNHLVVSPGRDFFLSLNYMISSTKIPPQPKKSNNLGTECEHWRMAMKWGRELTFGQLEDGMFLQGVLDMRVIAKAAASVPPTLVS</sequence>
<dbReference type="AlphaFoldDB" id="A0A8H7A9H5"/>